<sequence>MADKSTIEGIGQQLLDSSRPLSERFRALFTLKNLGGTTAIDFISQGFDDPSALLKHELAYCLGQMQDTHAIPILTKVLKDKNQEAMVRHEAGEALGAIGSMDSLEVLKEYENDPVIEVSETCQLAVRRIEWLDNKHTLEGDKLSSNPYNSVDPAPPALDLDIPKLKNQLLDESKPLFERYRSMFSLRNAGGREAVLALAEGLNCESALFRHEVAYVLGQMQHEAAIEQLAKNLADKDENPMVRHECAEALGSIAKDDCINILEKYALDQERVVKESCVVALDMSEYERGDQFQYADSLSKTKQSIKTQS</sequence>
<keyword evidence="12" id="KW-1185">Reference proteome</keyword>
<feature type="binding site" evidence="10">
    <location>
        <position position="56"/>
    </location>
    <ligand>
        <name>Fe cation</name>
        <dbReference type="ChEBI" id="CHEBI:24875"/>
        <label>1</label>
    </ligand>
</feature>
<feature type="repeat" description="HEAT" evidence="11">
    <location>
        <begin position="70"/>
        <end position="110"/>
    </location>
</feature>
<feature type="binding site" evidence="10">
    <location>
        <position position="244"/>
    </location>
    <ligand>
        <name>Fe cation</name>
        <dbReference type="ChEBI" id="CHEBI:24875"/>
        <label>2</label>
    </ligand>
</feature>
<dbReference type="HAMAP" id="MF_03101">
    <property type="entry name" value="Deoxyhypusine_hydroxylase"/>
    <property type="match status" value="1"/>
</dbReference>
<comment type="function">
    <text evidence="9">Catalyzes the hydroxylation of the N(6)-(4-aminobutyl)-L-lysine intermediate produced by deoxyhypusine synthase/DHPS on a critical lysine of the eukaryotic translation initiation factor 5A/eIF-5A. This is the second step of the post-translational modification of that lysine into an unusual amino acid residue named hypusine. Hypusination is unique to mature eIF-5A factor and is essential for its function.</text>
</comment>
<evidence type="ECO:0000313" key="12">
    <source>
        <dbReference type="Proteomes" id="UP000515163"/>
    </source>
</evidence>
<dbReference type="GO" id="GO:0046872">
    <property type="term" value="F:metal ion binding"/>
    <property type="evidence" value="ECO:0007669"/>
    <property type="project" value="UniProtKB-KW"/>
</dbReference>
<evidence type="ECO:0000256" key="9">
    <source>
        <dbReference type="ARBA" id="ARBA00045876"/>
    </source>
</evidence>
<dbReference type="InterPro" id="IPR016024">
    <property type="entry name" value="ARM-type_fold"/>
</dbReference>
<comment type="cofactor">
    <cofactor evidence="10">
        <name>Fe(2+)</name>
        <dbReference type="ChEBI" id="CHEBI:29033"/>
    </cofactor>
    <text evidence="10">Binds 2 Fe(2+) ions per subunit.</text>
</comment>
<dbReference type="Pfam" id="PF13646">
    <property type="entry name" value="HEAT_2"/>
    <property type="match status" value="2"/>
</dbReference>
<reference evidence="13" key="1">
    <citation type="submission" date="2025-08" db="UniProtKB">
        <authorList>
            <consortium name="RefSeq"/>
        </authorList>
    </citation>
    <scope>IDENTIFICATION</scope>
    <source>
        <tissue evidence="13">Tentacle</tissue>
    </source>
</reference>
<dbReference type="UniPathway" id="UPA00354"/>
<gene>
    <name evidence="13" type="primary">LOC116288897</name>
</gene>
<dbReference type="PANTHER" id="PTHR12697">
    <property type="entry name" value="PBS LYASE HEAT-LIKE PROTEIN"/>
    <property type="match status" value="1"/>
</dbReference>
<evidence type="ECO:0000256" key="4">
    <source>
        <dbReference type="ARBA" id="ARBA00022737"/>
    </source>
</evidence>
<dbReference type="RefSeq" id="XP_031551620.1">
    <property type="nucleotide sequence ID" value="XM_031695760.1"/>
</dbReference>
<evidence type="ECO:0000256" key="2">
    <source>
        <dbReference type="ARBA" id="ARBA00005041"/>
    </source>
</evidence>
<dbReference type="SMART" id="SM00567">
    <property type="entry name" value="EZ_HEAT"/>
    <property type="match status" value="6"/>
</dbReference>
<comment type="function">
    <text evidence="10">Catalyzes the hydroxylation of the N(6)-(4-aminobutyl)-L-lysine intermediate to form hypusine, an essential post-translational modification only found in mature eIF-5A factor.</text>
</comment>
<feature type="binding site" evidence="10">
    <location>
        <position position="211"/>
    </location>
    <ligand>
        <name>Fe cation</name>
        <dbReference type="ChEBI" id="CHEBI:24875"/>
        <label>2</label>
    </ligand>
</feature>
<dbReference type="InterPro" id="IPR027517">
    <property type="entry name" value="Deoxyhypusine_hydroxylase"/>
</dbReference>
<organism evidence="12 13">
    <name type="scientific">Actinia tenebrosa</name>
    <name type="common">Australian red waratah sea anemone</name>
    <dbReference type="NCBI Taxonomy" id="6105"/>
    <lineage>
        <taxon>Eukaryota</taxon>
        <taxon>Metazoa</taxon>
        <taxon>Cnidaria</taxon>
        <taxon>Anthozoa</taxon>
        <taxon>Hexacorallia</taxon>
        <taxon>Actiniaria</taxon>
        <taxon>Actiniidae</taxon>
        <taxon>Actinia</taxon>
    </lineage>
</organism>
<keyword evidence="8 10" id="KW-0386">Hypusine biosynthesis</keyword>
<name>A0A6P8HGB0_ACTTE</name>
<dbReference type="PROSITE" id="PS50077">
    <property type="entry name" value="HEAT_REPEAT"/>
    <property type="match status" value="1"/>
</dbReference>
<dbReference type="InterPro" id="IPR004155">
    <property type="entry name" value="PBS_lyase_HEAT"/>
</dbReference>
<dbReference type="AlphaFoldDB" id="A0A6P8HGB0"/>
<evidence type="ECO:0000256" key="7">
    <source>
        <dbReference type="ARBA" id="ARBA00023033"/>
    </source>
</evidence>
<feature type="binding site" evidence="10">
    <location>
        <position position="90"/>
    </location>
    <ligand>
        <name>Fe cation</name>
        <dbReference type="ChEBI" id="CHEBI:24875"/>
        <label>1</label>
    </ligand>
</feature>
<dbReference type="InParanoid" id="A0A6P8HGB0"/>
<keyword evidence="6 10" id="KW-0408">Iron</keyword>
<keyword evidence="4" id="KW-0677">Repeat</keyword>
<evidence type="ECO:0000256" key="3">
    <source>
        <dbReference type="ARBA" id="ARBA00022723"/>
    </source>
</evidence>
<feature type="binding site" evidence="10">
    <location>
        <position position="212"/>
    </location>
    <ligand>
        <name>Fe cation</name>
        <dbReference type="ChEBI" id="CHEBI:24875"/>
        <label>2</label>
    </ligand>
</feature>
<dbReference type="GO" id="GO:0019135">
    <property type="term" value="F:deoxyhypusine monooxygenase activity"/>
    <property type="evidence" value="ECO:0007669"/>
    <property type="project" value="UniProtKB-UniRule"/>
</dbReference>
<keyword evidence="7 10" id="KW-0503">Monooxygenase</keyword>
<dbReference type="Gene3D" id="1.25.10.10">
    <property type="entry name" value="Leucine-rich Repeat Variant"/>
    <property type="match status" value="2"/>
</dbReference>
<feature type="binding site" evidence="10">
    <location>
        <position position="245"/>
    </location>
    <ligand>
        <name>Fe cation</name>
        <dbReference type="ChEBI" id="CHEBI:24875"/>
        <label>2</label>
    </ligand>
</feature>
<dbReference type="SUPFAM" id="SSF48371">
    <property type="entry name" value="ARM repeat"/>
    <property type="match status" value="1"/>
</dbReference>
<feature type="binding site" evidence="10">
    <location>
        <position position="89"/>
    </location>
    <ligand>
        <name>Fe cation</name>
        <dbReference type="ChEBI" id="CHEBI:24875"/>
        <label>1</label>
    </ligand>
</feature>
<comment type="catalytic activity">
    <reaction evidence="1 10">
        <text>[eIF5A protein]-deoxyhypusine + AH2 + O2 = [eIF5A protein]-hypusine + A + H2O</text>
        <dbReference type="Rhea" id="RHEA:14101"/>
        <dbReference type="Rhea" id="RHEA-COMP:10144"/>
        <dbReference type="Rhea" id="RHEA-COMP:12592"/>
        <dbReference type="ChEBI" id="CHEBI:13193"/>
        <dbReference type="ChEBI" id="CHEBI:15377"/>
        <dbReference type="ChEBI" id="CHEBI:15379"/>
        <dbReference type="ChEBI" id="CHEBI:17499"/>
        <dbReference type="ChEBI" id="CHEBI:82657"/>
        <dbReference type="ChEBI" id="CHEBI:91175"/>
        <dbReference type="EC" id="1.14.99.29"/>
    </reaction>
</comment>
<keyword evidence="3 10" id="KW-0479">Metal-binding</keyword>
<evidence type="ECO:0000256" key="11">
    <source>
        <dbReference type="PROSITE-ProRule" id="PRU00103"/>
    </source>
</evidence>
<comment type="pathway">
    <text evidence="2 10">Protein modification; eIF5A hypusination.</text>
</comment>
<dbReference type="GeneID" id="116288897"/>
<dbReference type="OrthoDB" id="421002at2759"/>
<evidence type="ECO:0000256" key="5">
    <source>
        <dbReference type="ARBA" id="ARBA00023002"/>
    </source>
</evidence>
<protein>
    <recommendedName>
        <fullName evidence="10">Deoxyhypusine hydroxylase</fullName>
        <shortName evidence="10">DOHH</shortName>
        <ecNumber evidence="10">1.14.99.29</ecNumber>
    </recommendedName>
    <alternativeName>
        <fullName evidence="10">Deoxyhypusine dioxygenase</fullName>
    </alternativeName>
    <alternativeName>
        <fullName evidence="10">Deoxyhypusine monooxygenase</fullName>
    </alternativeName>
</protein>
<dbReference type="EC" id="1.14.99.29" evidence="10"/>
<dbReference type="KEGG" id="aten:116288897"/>
<dbReference type="Proteomes" id="UP000515163">
    <property type="component" value="Unplaced"/>
</dbReference>
<evidence type="ECO:0000256" key="8">
    <source>
        <dbReference type="ARBA" id="ARBA00023256"/>
    </source>
</evidence>
<proteinExistence type="inferred from homology"/>
<keyword evidence="5 10" id="KW-0560">Oxidoreductase</keyword>
<feature type="binding site" evidence="10">
    <location>
        <position position="57"/>
    </location>
    <ligand>
        <name>Fe cation</name>
        <dbReference type="ChEBI" id="CHEBI:24875"/>
        <label>1</label>
    </ligand>
</feature>
<dbReference type="FunCoup" id="A0A6P8HGB0">
    <property type="interactions" value="573"/>
</dbReference>
<dbReference type="InterPro" id="IPR021133">
    <property type="entry name" value="HEAT_type_2"/>
</dbReference>
<evidence type="ECO:0000256" key="1">
    <source>
        <dbReference type="ARBA" id="ARBA00000068"/>
    </source>
</evidence>
<comment type="similarity">
    <text evidence="10">Belongs to the deoxyhypusine hydroxylase family.</text>
</comment>
<dbReference type="PANTHER" id="PTHR12697:SF5">
    <property type="entry name" value="DEOXYHYPUSINE HYDROXYLASE"/>
    <property type="match status" value="1"/>
</dbReference>
<dbReference type="FunFam" id="1.25.10.10:FF:000099">
    <property type="entry name" value="Deoxyhypusine hydroxylase"/>
    <property type="match status" value="2"/>
</dbReference>
<evidence type="ECO:0000313" key="13">
    <source>
        <dbReference type="RefSeq" id="XP_031551620.1"/>
    </source>
</evidence>
<accession>A0A6P8HGB0</accession>
<evidence type="ECO:0000256" key="10">
    <source>
        <dbReference type="HAMAP-Rule" id="MF_03101"/>
    </source>
</evidence>
<evidence type="ECO:0000256" key="6">
    <source>
        <dbReference type="ARBA" id="ARBA00023004"/>
    </source>
</evidence>
<dbReference type="InterPro" id="IPR011989">
    <property type="entry name" value="ARM-like"/>
</dbReference>